<gene>
    <name evidence="7" type="ORF">GCM10011425_14060</name>
</gene>
<keyword evidence="3 6" id="KW-0812">Transmembrane</keyword>
<organism evidence="7 8">
    <name type="scientific">Mucilaginibacter galii</name>
    <dbReference type="NCBI Taxonomy" id="2005073"/>
    <lineage>
        <taxon>Bacteria</taxon>
        <taxon>Pseudomonadati</taxon>
        <taxon>Bacteroidota</taxon>
        <taxon>Sphingobacteriia</taxon>
        <taxon>Sphingobacteriales</taxon>
        <taxon>Sphingobacteriaceae</taxon>
        <taxon>Mucilaginibacter</taxon>
    </lineage>
</organism>
<keyword evidence="5 6" id="KW-0472">Membrane</keyword>
<dbReference type="Pfam" id="PF03739">
    <property type="entry name" value="LptF_LptG"/>
    <property type="match status" value="1"/>
</dbReference>
<dbReference type="EMBL" id="BMDO01000003">
    <property type="protein sequence ID" value="GGI50194.1"/>
    <property type="molecule type" value="Genomic_DNA"/>
</dbReference>
<reference evidence="7" key="2">
    <citation type="submission" date="2020-09" db="EMBL/GenBank/DDBJ databases">
        <authorList>
            <person name="Sun Q."/>
            <person name="Sedlacek I."/>
        </authorList>
    </citation>
    <scope>NUCLEOTIDE SEQUENCE</scope>
    <source>
        <strain evidence="7">CCM 8711</strain>
    </source>
</reference>
<evidence type="ECO:0000256" key="4">
    <source>
        <dbReference type="ARBA" id="ARBA00022989"/>
    </source>
</evidence>
<dbReference type="PANTHER" id="PTHR33529">
    <property type="entry name" value="SLR0882 PROTEIN-RELATED"/>
    <property type="match status" value="1"/>
</dbReference>
<dbReference type="InterPro" id="IPR005495">
    <property type="entry name" value="LptG/LptF_permease"/>
</dbReference>
<keyword evidence="2" id="KW-1003">Cell membrane</keyword>
<dbReference type="GO" id="GO:0015920">
    <property type="term" value="P:lipopolysaccharide transport"/>
    <property type="evidence" value="ECO:0007669"/>
    <property type="project" value="TreeGrafter"/>
</dbReference>
<evidence type="ECO:0000256" key="3">
    <source>
        <dbReference type="ARBA" id="ARBA00022692"/>
    </source>
</evidence>
<dbReference type="PANTHER" id="PTHR33529:SF8">
    <property type="entry name" value="PERMEASE, YJGP_YJGQ FAMILY"/>
    <property type="match status" value="1"/>
</dbReference>
<protein>
    <submittedName>
        <fullName evidence="7">Membrane protein</fullName>
    </submittedName>
</protein>
<feature type="transmembrane region" description="Helical" evidence="6">
    <location>
        <begin position="108"/>
        <end position="131"/>
    </location>
</feature>
<comment type="subcellular location">
    <subcellularLocation>
        <location evidence="1">Cell membrane</location>
        <topology evidence="1">Multi-pass membrane protein</topology>
    </subcellularLocation>
</comment>
<dbReference type="GO" id="GO:0043190">
    <property type="term" value="C:ATP-binding cassette (ABC) transporter complex"/>
    <property type="evidence" value="ECO:0007669"/>
    <property type="project" value="TreeGrafter"/>
</dbReference>
<keyword evidence="8" id="KW-1185">Reference proteome</keyword>
<evidence type="ECO:0000256" key="6">
    <source>
        <dbReference type="SAM" id="Phobius"/>
    </source>
</evidence>
<accession>A0A917N172</accession>
<feature type="transmembrane region" description="Helical" evidence="6">
    <location>
        <begin position="344"/>
        <end position="367"/>
    </location>
</feature>
<dbReference type="Proteomes" id="UP000662074">
    <property type="component" value="Unassembled WGS sequence"/>
</dbReference>
<evidence type="ECO:0000313" key="7">
    <source>
        <dbReference type="EMBL" id="GGI50194.1"/>
    </source>
</evidence>
<reference evidence="7" key="1">
    <citation type="journal article" date="2014" name="Int. J. Syst. Evol. Microbiol.">
        <title>Complete genome sequence of Corynebacterium casei LMG S-19264T (=DSM 44701T), isolated from a smear-ripened cheese.</title>
        <authorList>
            <consortium name="US DOE Joint Genome Institute (JGI-PGF)"/>
            <person name="Walter F."/>
            <person name="Albersmeier A."/>
            <person name="Kalinowski J."/>
            <person name="Ruckert C."/>
        </authorList>
    </citation>
    <scope>NUCLEOTIDE SEQUENCE</scope>
    <source>
        <strain evidence="7">CCM 8711</strain>
    </source>
</reference>
<name>A0A917N172_9SPHI</name>
<dbReference type="RefSeq" id="WP_188415177.1">
    <property type="nucleotide sequence ID" value="NZ_BMDO01000003.1"/>
</dbReference>
<evidence type="ECO:0000313" key="8">
    <source>
        <dbReference type="Proteomes" id="UP000662074"/>
    </source>
</evidence>
<feature type="transmembrane region" description="Helical" evidence="6">
    <location>
        <begin position="20"/>
        <end position="38"/>
    </location>
</feature>
<evidence type="ECO:0000256" key="2">
    <source>
        <dbReference type="ARBA" id="ARBA00022475"/>
    </source>
</evidence>
<evidence type="ECO:0000256" key="1">
    <source>
        <dbReference type="ARBA" id="ARBA00004651"/>
    </source>
</evidence>
<keyword evidence="4 6" id="KW-1133">Transmembrane helix</keyword>
<evidence type="ECO:0000256" key="5">
    <source>
        <dbReference type="ARBA" id="ARBA00023136"/>
    </source>
</evidence>
<comment type="caution">
    <text evidence="7">The sequence shown here is derived from an EMBL/GenBank/DDBJ whole genome shotgun (WGS) entry which is preliminary data.</text>
</comment>
<feature type="transmembrane region" description="Helical" evidence="6">
    <location>
        <begin position="68"/>
        <end position="87"/>
    </location>
</feature>
<sequence length="371" mass="42725">MFKFLDRYIRIIDWYIIKKYLGTFVFTLSLFLVIIVVFDVSEHLDDFLKSHAPLSAIVFQYYGGYLPYYANILLPLINFLAVIFFTAKMANQTEIVPILSGKTSFNRFLRPYFIASTVIFVFFFFGNVFVIPFTNKLSVDFNNTYTGGSDPTQKELHMQLDHHTYVYLQSYDNVVHTGYNFVLEKFNGDTLKQKMVAQRVVYDSLKHNWNIQEYSVRYVNGLKEKFVDGTGKTKDTILDMRPSDFETNNDINNNIYRAISTSDLSKNIEKEKIRGTGRLVELQLEKYRRFVYPFSAFVLTLIGVSISSRKVRGGIGLPLGVGILLCFLYIVVDRFANVFSLKAGLPPIIAVFIPNVLFGLTGFYLLYKAPK</sequence>
<feature type="transmembrane region" description="Helical" evidence="6">
    <location>
        <begin position="290"/>
        <end position="308"/>
    </location>
</feature>
<proteinExistence type="predicted"/>
<dbReference type="AlphaFoldDB" id="A0A917N172"/>
<feature type="transmembrane region" description="Helical" evidence="6">
    <location>
        <begin position="315"/>
        <end position="332"/>
    </location>
</feature>